<feature type="chain" id="PRO_5035251781" evidence="1">
    <location>
        <begin position="19"/>
        <end position="93"/>
    </location>
</feature>
<sequence length="93" mass="10792">MERILFLMLLVTAQLAKCDSSCDCPIKNNYDGSYEQGYKDRVCASNKIWFHNKCWLEELNQIHHAGLSIVPDTNCPHENKPCIFRCAWTFNPI</sequence>
<evidence type="ECO:0000313" key="3">
    <source>
        <dbReference type="Proteomes" id="UP000708208"/>
    </source>
</evidence>
<feature type="signal peptide" evidence="1">
    <location>
        <begin position="1"/>
        <end position="18"/>
    </location>
</feature>
<feature type="non-terminal residue" evidence="2">
    <location>
        <position position="93"/>
    </location>
</feature>
<dbReference type="Proteomes" id="UP000708208">
    <property type="component" value="Unassembled WGS sequence"/>
</dbReference>
<proteinExistence type="predicted"/>
<accession>A0A8J2KD49</accession>
<comment type="caution">
    <text evidence="2">The sequence shown here is derived from an EMBL/GenBank/DDBJ whole genome shotgun (WGS) entry which is preliminary data.</text>
</comment>
<keyword evidence="1" id="KW-0732">Signal</keyword>
<evidence type="ECO:0000313" key="2">
    <source>
        <dbReference type="EMBL" id="CAG7786232.1"/>
    </source>
</evidence>
<keyword evidence="3" id="KW-1185">Reference proteome</keyword>
<dbReference type="AlphaFoldDB" id="A0A8J2KD49"/>
<name>A0A8J2KD49_9HEXA</name>
<organism evidence="2 3">
    <name type="scientific">Allacma fusca</name>
    <dbReference type="NCBI Taxonomy" id="39272"/>
    <lineage>
        <taxon>Eukaryota</taxon>
        <taxon>Metazoa</taxon>
        <taxon>Ecdysozoa</taxon>
        <taxon>Arthropoda</taxon>
        <taxon>Hexapoda</taxon>
        <taxon>Collembola</taxon>
        <taxon>Symphypleona</taxon>
        <taxon>Sminthuridae</taxon>
        <taxon>Allacma</taxon>
    </lineage>
</organism>
<dbReference type="EMBL" id="CAJVCH010313112">
    <property type="protein sequence ID" value="CAG7786232.1"/>
    <property type="molecule type" value="Genomic_DNA"/>
</dbReference>
<protein>
    <submittedName>
        <fullName evidence="2">Uncharacterized protein</fullName>
    </submittedName>
</protein>
<gene>
    <name evidence="2" type="ORF">AFUS01_LOCUS24807</name>
</gene>
<evidence type="ECO:0000256" key="1">
    <source>
        <dbReference type="SAM" id="SignalP"/>
    </source>
</evidence>
<reference evidence="2" key="1">
    <citation type="submission" date="2021-06" db="EMBL/GenBank/DDBJ databases">
        <authorList>
            <person name="Hodson N. C."/>
            <person name="Mongue J. A."/>
            <person name="Jaron S. K."/>
        </authorList>
    </citation>
    <scope>NUCLEOTIDE SEQUENCE</scope>
</reference>